<proteinExistence type="predicted"/>
<dbReference type="Proteomes" id="UP001239111">
    <property type="component" value="Chromosome 1"/>
</dbReference>
<evidence type="ECO:0000313" key="2">
    <source>
        <dbReference type="Proteomes" id="UP001239111"/>
    </source>
</evidence>
<keyword evidence="2" id="KW-1185">Reference proteome</keyword>
<accession>A0ACC2PIU5</accession>
<comment type="caution">
    <text evidence="1">The sequence shown here is derived from an EMBL/GenBank/DDBJ whole genome shotgun (WGS) entry which is preliminary data.</text>
</comment>
<sequence length="101" mass="11226">MANSRSLATPLLLQRVCDRRIESPENDPAGNDQDSGDVNRNGPDGLSKAQIGSTVDMSVDDDMSRDDPEQIQEQISSDHGSDNDTFIPRRSSRLRKKKQEL</sequence>
<protein>
    <submittedName>
        <fullName evidence="1">Uncharacterized protein</fullName>
    </submittedName>
</protein>
<gene>
    <name evidence="1" type="ORF">QAD02_019168</name>
</gene>
<dbReference type="EMBL" id="CM056741">
    <property type="protein sequence ID" value="KAJ8683376.1"/>
    <property type="molecule type" value="Genomic_DNA"/>
</dbReference>
<reference evidence="1" key="1">
    <citation type="submission" date="2023-04" db="EMBL/GenBank/DDBJ databases">
        <title>A chromosome-level genome assembly of the parasitoid wasp Eretmocerus hayati.</title>
        <authorList>
            <person name="Zhong Y."/>
            <person name="Liu S."/>
            <person name="Liu Y."/>
        </authorList>
    </citation>
    <scope>NUCLEOTIDE SEQUENCE</scope>
    <source>
        <strain evidence="1">ZJU_SS_LIU_2023</strain>
    </source>
</reference>
<name>A0ACC2PIU5_9HYME</name>
<evidence type="ECO:0000313" key="1">
    <source>
        <dbReference type="EMBL" id="KAJ8683376.1"/>
    </source>
</evidence>
<organism evidence="1 2">
    <name type="scientific">Eretmocerus hayati</name>
    <dbReference type="NCBI Taxonomy" id="131215"/>
    <lineage>
        <taxon>Eukaryota</taxon>
        <taxon>Metazoa</taxon>
        <taxon>Ecdysozoa</taxon>
        <taxon>Arthropoda</taxon>
        <taxon>Hexapoda</taxon>
        <taxon>Insecta</taxon>
        <taxon>Pterygota</taxon>
        <taxon>Neoptera</taxon>
        <taxon>Endopterygota</taxon>
        <taxon>Hymenoptera</taxon>
        <taxon>Apocrita</taxon>
        <taxon>Proctotrupomorpha</taxon>
        <taxon>Chalcidoidea</taxon>
        <taxon>Aphelinidae</taxon>
        <taxon>Aphelininae</taxon>
        <taxon>Eretmocerus</taxon>
    </lineage>
</organism>